<comment type="caution">
    <text evidence="6">The sequence shown here is derived from an EMBL/GenBank/DDBJ whole genome shotgun (WGS) entry which is preliminary data.</text>
</comment>
<dbReference type="EMBL" id="QGHA01000004">
    <property type="protein sequence ID" value="PWK77760.1"/>
    <property type="molecule type" value="Genomic_DNA"/>
</dbReference>
<dbReference type="Proteomes" id="UP000245678">
    <property type="component" value="Unassembled WGS sequence"/>
</dbReference>
<keyword evidence="2" id="KW-0645">Protease</keyword>
<evidence type="ECO:0000259" key="5">
    <source>
        <dbReference type="Pfam" id="PF18962"/>
    </source>
</evidence>
<dbReference type="Pfam" id="PF00082">
    <property type="entry name" value="Peptidase_S8"/>
    <property type="match status" value="1"/>
</dbReference>
<feature type="active site" description="Charge relay system" evidence="2">
    <location>
        <position position="237"/>
    </location>
</feature>
<protein>
    <submittedName>
        <fullName evidence="6">Putative secreted protein (Por secretion system target)</fullName>
    </submittedName>
</protein>
<dbReference type="InterPro" id="IPR026444">
    <property type="entry name" value="Secre_tail"/>
</dbReference>
<organism evidence="6 7">
    <name type="scientific">Mucilaginibacter oryzae</name>
    <dbReference type="NCBI Taxonomy" id="468058"/>
    <lineage>
        <taxon>Bacteria</taxon>
        <taxon>Pseudomonadati</taxon>
        <taxon>Bacteroidota</taxon>
        <taxon>Sphingobacteriia</taxon>
        <taxon>Sphingobacteriales</taxon>
        <taxon>Sphingobacteriaceae</taxon>
        <taxon>Mucilaginibacter</taxon>
    </lineage>
</organism>
<evidence type="ECO:0000313" key="6">
    <source>
        <dbReference type="EMBL" id="PWK77760.1"/>
    </source>
</evidence>
<dbReference type="SUPFAM" id="SSF52743">
    <property type="entry name" value="Subtilisin-like"/>
    <property type="match status" value="1"/>
</dbReference>
<dbReference type="PROSITE" id="PS51892">
    <property type="entry name" value="SUBTILASE"/>
    <property type="match status" value="1"/>
</dbReference>
<keyword evidence="7" id="KW-1185">Reference proteome</keyword>
<accession>A0A316HCP9</accession>
<comment type="similarity">
    <text evidence="1 2">Belongs to the peptidase S8 family.</text>
</comment>
<dbReference type="GO" id="GO:0006508">
    <property type="term" value="P:proteolysis"/>
    <property type="evidence" value="ECO:0007669"/>
    <property type="project" value="UniProtKB-KW"/>
</dbReference>
<feature type="chain" id="PRO_5016437155" evidence="3">
    <location>
        <begin position="21"/>
        <end position="932"/>
    </location>
</feature>
<gene>
    <name evidence="6" type="ORF">LX99_02645</name>
</gene>
<keyword evidence="3" id="KW-0732">Signal</keyword>
<evidence type="ECO:0000256" key="3">
    <source>
        <dbReference type="SAM" id="SignalP"/>
    </source>
</evidence>
<evidence type="ECO:0000313" key="7">
    <source>
        <dbReference type="Proteomes" id="UP000245678"/>
    </source>
</evidence>
<name>A0A316HCP9_9SPHI</name>
<feature type="active site" description="Charge relay system" evidence="2">
    <location>
        <position position="215"/>
    </location>
</feature>
<dbReference type="InterPro" id="IPR000209">
    <property type="entry name" value="Peptidase_S8/S53_dom"/>
</dbReference>
<dbReference type="NCBIfam" id="TIGR04183">
    <property type="entry name" value="Por_Secre_tail"/>
    <property type="match status" value="1"/>
</dbReference>
<feature type="domain" description="Peptidase S8/S53" evidence="4">
    <location>
        <begin position="232"/>
        <end position="448"/>
    </location>
</feature>
<dbReference type="Pfam" id="PF18962">
    <property type="entry name" value="Por_Secre_tail"/>
    <property type="match status" value="1"/>
</dbReference>
<dbReference type="RefSeq" id="WP_109608283.1">
    <property type="nucleotide sequence ID" value="NZ_QGHA01000004.1"/>
</dbReference>
<dbReference type="Gene3D" id="3.40.50.200">
    <property type="entry name" value="Peptidase S8/S53 domain"/>
    <property type="match status" value="1"/>
</dbReference>
<evidence type="ECO:0000256" key="2">
    <source>
        <dbReference type="PROSITE-ProRule" id="PRU01240"/>
    </source>
</evidence>
<reference evidence="6 7" key="1">
    <citation type="submission" date="2018-05" db="EMBL/GenBank/DDBJ databases">
        <title>Genomic Encyclopedia of Archaeal and Bacterial Type Strains, Phase II (KMG-II): from individual species to whole genera.</title>
        <authorList>
            <person name="Goeker M."/>
        </authorList>
    </citation>
    <scope>NUCLEOTIDE SEQUENCE [LARGE SCALE GENOMIC DNA]</scope>
    <source>
        <strain evidence="6 7">DSM 19975</strain>
    </source>
</reference>
<keyword evidence="2" id="KW-0720">Serine protease</keyword>
<dbReference type="PANTHER" id="PTHR43399:SF4">
    <property type="entry name" value="CELL WALL-ASSOCIATED PROTEASE"/>
    <property type="match status" value="1"/>
</dbReference>
<dbReference type="Gene3D" id="2.60.120.380">
    <property type="match status" value="1"/>
</dbReference>
<dbReference type="AlphaFoldDB" id="A0A316HCP9"/>
<feature type="signal peptide" evidence="3">
    <location>
        <begin position="1"/>
        <end position="20"/>
    </location>
</feature>
<sequence>MTKTVLISILLLLCFKLSWSQKPMSDKAVALIYKAPNAATPGLSNTNQTYLVKFNDPLKAQHQYHILKQITYNYFIVSHSPQLSADPNVKDIYIATPLWKATDNLVKTWQKHPDKTQTIEVAVTASDSAIARLNSIGKVITRAGNLVRINIKNENLPELLQNNFVLFANEVRQAHEELAVNDIDLGVNTISAIRANQPEITGKDINVALKENRYDDDLDLLGRSFHSFNTASITSGHATTMATLIGGNANSYIKGKGTAPEVRFTSSTFENLMPDSDETFKKFNISVQNHSYGTGIENYYGTEPAAYDKQIVENDSLVHVFSSGNIGNTAPETGIYAGINGFANLSGDFKQAKNVLVVGGTGRTGIAEELSSAGPTFDGRVKPEIIADGEDGTSGAAALTSGAVALLQQAYKKQTGHQPSAALIKSILINTADAVGDTPGPSFKSGYGSLNALEAIRTVNNKQFISGSVTNAGETSYQVAIPDSCKEFKVTLAWNDIPAGINTSKALVNNLDLRVITPGGQTILPWVLSSFPSADSLKAPATRKMDTINNVEQVTLTNPAAGVYTIQVKGSRVTTARQQFHIAYRSIQANHFEWIYPSANDQLFADDDNYLRWQSSFPDVQGKISVSYDHGASWHELANASLKAKYYTWHSPDVFTRAMLKMETGQQTYYSKPFSISRPLALNVGYNCTDGTLLQWPPQAGSQGYTVYTIKDNLLQKLSTTADTMMIVPASSQTSVYYAVSAAGNGFEGIKSYTIDVTTQGVGCYVKTLLAGIINNAAVLSLNLGTYFNLKTISWEKLTSPGIFTTLATIPVSAATSYQYTDGNLKKGKQTYRAQLTTVTGSIIYSNLADATYLQPQQFVIYPNPVADQLNILSGDINNYQIKLYGIDGRLNISQNFNGLQNSIPVRLASGVYVYVIELNGKVVYKGKLIKI</sequence>
<feature type="active site" description="Charge relay system" evidence="2">
    <location>
        <position position="394"/>
    </location>
</feature>
<dbReference type="PANTHER" id="PTHR43399">
    <property type="entry name" value="SUBTILISIN-RELATED"/>
    <property type="match status" value="1"/>
</dbReference>
<proteinExistence type="inferred from homology"/>
<evidence type="ECO:0000259" key="4">
    <source>
        <dbReference type="Pfam" id="PF00082"/>
    </source>
</evidence>
<dbReference type="GO" id="GO:0004252">
    <property type="term" value="F:serine-type endopeptidase activity"/>
    <property type="evidence" value="ECO:0007669"/>
    <property type="project" value="UniProtKB-UniRule"/>
</dbReference>
<dbReference type="InterPro" id="IPR051048">
    <property type="entry name" value="Peptidase_S8/S53_subtilisin"/>
</dbReference>
<dbReference type="InterPro" id="IPR036852">
    <property type="entry name" value="Peptidase_S8/S53_dom_sf"/>
</dbReference>
<evidence type="ECO:0000256" key="1">
    <source>
        <dbReference type="ARBA" id="ARBA00011073"/>
    </source>
</evidence>
<feature type="domain" description="Secretion system C-terminal sorting" evidence="5">
    <location>
        <begin position="861"/>
        <end position="926"/>
    </location>
</feature>
<keyword evidence="2" id="KW-0378">Hydrolase</keyword>